<reference evidence="1 2" key="1">
    <citation type="submission" date="2016-10" db="EMBL/GenBank/DDBJ databases">
        <authorList>
            <person name="de Groot N.N."/>
        </authorList>
    </citation>
    <scope>NUCLEOTIDE SEQUENCE [LARGE SCALE GENOMIC DNA]</scope>
    <source>
        <strain evidence="1 2">DSM 26000</strain>
    </source>
</reference>
<evidence type="ECO:0000313" key="2">
    <source>
        <dbReference type="Proteomes" id="UP000198931"/>
    </source>
</evidence>
<proteinExistence type="predicted"/>
<gene>
    <name evidence="1" type="ORF">SAMN05443292_2931</name>
</gene>
<sequence length="98" mass="11629">MKNKEFRFRVSPLEHQIIKNKISKTGLSISEFMRRISLDLELKNKLTKDEIECYKNLSKFADNFRRISNLFKLGDGTGMKNEALETSRIIRKHLEKLR</sequence>
<name>A0A1I3J4F0_9FLAO</name>
<evidence type="ECO:0000313" key="1">
    <source>
        <dbReference type="EMBL" id="SFI55181.1"/>
    </source>
</evidence>
<keyword evidence="2" id="KW-1185">Reference proteome</keyword>
<dbReference type="AlphaFoldDB" id="A0A1I3J4F0"/>
<protein>
    <recommendedName>
        <fullName evidence="3">Mobilization protein</fullName>
    </recommendedName>
</protein>
<evidence type="ECO:0008006" key="3">
    <source>
        <dbReference type="Google" id="ProtNLM"/>
    </source>
</evidence>
<accession>A0A1I3J4F0</accession>
<dbReference type="InterPro" id="IPR053842">
    <property type="entry name" value="NikA-like"/>
</dbReference>
<dbReference type="RefSeq" id="WP_090082799.1">
    <property type="nucleotide sequence ID" value="NZ_FOQT01000005.1"/>
</dbReference>
<dbReference type="Proteomes" id="UP000198931">
    <property type="component" value="Unassembled WGS sequence"/>
</dbReference>
<dbReference type="STRING" id="1125876.SAMN05443292_2931"/>
<organism evidence="1 2">
    <name type="scientific">Halpernia frigidisoli</name>
    <dbReference type="NCBI Taxonomy" id="1125876"/>
    <lineage>
        <taxon>Bacteria</taxon>
        <taxon>Pseudomonadati</taxon>
        <taxon>Bacteroidota</taxon>
        <taxon>Flavobacteriia</taxon>
        <taxon>Flavobacteriales</taxon>
        <taxon>Weeksellaceae</taxon>
        <taxon>Chryseobacterium group</taxon>
        <taxon>Halpernia</taxon>
    </lineage>
</organism>
<dbReference type="Pfam" id="PF21983">
    <property type="entry name" value="NikA-like"/>
    <property type="match status" value="1"/>
</dbReference>
<dbReference type="OrthoDB" id="3034992at2"/>
<dbReference type="EMBL" id="FOQT01000005">
    <property type="protein sequence ID" value="SFI55181.1"/>
    <property type="molecule type" value="Genomic_DNA"/>
</dbReference>